<dbReference type="InterPro" id="IPR011990">
    <property type="entry name" value="TPR-like_helical_dom_sf"/>
</dbReference>
<dbReference type="EMBL" id="JBHUMY010000006">
    <property type="protein sequence ID" value="MFD2660086.1"/>
    <property type="molecule type" value="Genomic_DNA"/>
</dbReference>
<gene>
    <name evidence="3" type="ORF">ACFSW5_07355</name>
</gene>
<sequence length="177" mass="20104">MNIKRGSASMRSDRLAKAIQLREEGRAKQDQNILKEARSVLLDLLAAYPDDAEIHFQTGVAHDNSGLGREAIPYYLRALELGIAGPDRERCLLGLGSTYRALGQYENAEKTLRQGVNEFPHNRALQAILAIALYNTKQHKESVELLLTNLLETTTDEKLQYFKRGLMYYAQHLDETW</sequence>
<keyword evidence="1" id="KW-0802">TPR repeat</keyword>
<reference evidence="4" key="1">
    <citation type="journal article" date="2019" name="Int. J. Syst. Evol. Microbiol.">
        <title>The Global Catalogue of Microorganisms (GCM) 10K type strain sequencing project: providing services to taxonomists for standard genome sequencing and annotation.</title>
        <authorList>
            <consortium name="The Broad Institute Genomics Platform"/>
            <consortium name="The Broad Institute Genome Sequencing Center for Infectious Disease"/>
            <person name="Wu L."/>
            <person name="Ma J."/>
        </authorList>
    </citation>
    <scope>NUCLEOTIDE SEQUENCE [LARGE SCALE GENOMIC DNA]</scope>
    <source>
        <strain evidence="4">TISTR 1827</strain>
    </source>
</reference>
<dbReference type="Pfam" id="PF12688">
    <property type="entry name" value="TPR_5"/>
    <property type="match status" value="1"/>
</dbReference>
<feature type="repeat" description="TPR" evidence="1">
    <location>
        <begin position="89"/>
        <end position="122"/>
    </location>
</feature>
<dbReference type="SUPFAM" id="SSF48452">
    <property type="entry name" value="TPR-like"/>
    <property type="match status" value="1"/>
</dbReference>
<dbReference type="RefSeq" id="WP_379270788.1">
    <property type="nucleotide sequence ID" value="NZ_JBHUGT010000010.1"/>
</dbReference>
<dbReference type="Gene3D" id="1.25.40.10">
    <property type="entry name" value="Tetratricopeptide repeat domain"/>
    <property type="match status" value="1"/>
</dbReference>
<feature type="domain" description="Tetratrico peptide repeat group 5" evidence="2">
    <location>
        <begin position="54"/>
        <end position="173"/>
    </location>
</feature>
<dbReference type="Proteomes" id="UP001597493">
    <property type="component" value="Unassembled WGS sequence"/>
</dbReference>
<dbReference type="InterPro" id="IPR019734">
    <property type="entry name" value="TPR_rpt"/>
</dbReference>
<evidence type="ECO:0000313" key="4">
    <source>
        <dbReference type="Proteomes" id="UP001597493"/>
    </source>
</evidence>
<dbReference type="PROSITE" id="PS50005">
    <property type="entry name" value="TPR"/>
    <property type="match status" value="1"/>
</dbReference>
<evidence type="ECO:0000313" key="3">
    <source>
        <dbReference type="EMBL" id="MFD2660086.1"/>
    </source>
</evidence>
<keyword evidence="4" id="KW-1185">Reference proteome</keyword>
<organism evidence="3 4">
    <name type="scientific">Paenibacillus thailandensis</name>
    <dbReference type="NCBI Taxonomy" id="393250"/>
    <lineage>
        <taxon>Bacteria</taxon>
        <taxon>Bacillati</taxon>
        <taxon>Bacillota</taxon>
        <taxon>Bacilli</taxon>
        <taxon>Bacillales</taxon>
        <taxon>Paenibacillaceae</taxon>
        <taxon>Paenibacillus</taxon>
    </lineage>
</organism>
<dbReference type="InterPro" id="IPR041656">
    <property type="entry name" value="TPR_5"/>
</dbReference>
<evidence type="ECO:0000259" key="2">
    <source>
        <dbReference type="Pfam" id="PF12688"/>
    </source>
</evidence>
<name>A0ABW5QUW8_9BACL</name>
<protein>
    <submittedName>
        <fullName evidence="3">Tetratricopeptide repeat protein</fullName>
    </submittedName>
</protein>
<comment type="caution">
    <text evidence="3">The sequence shown here is derived from an EMBL/GenBank/DDBJ whole genome shotgun (WGS) entry which is preliminary data.</text>
</comment>
<accession>A0ABW5QUW8</accession>
<proteinExistence type="predicted"/>
<dbReference type="SMART" id="SM00028">
    <property type="entry name" value="TPR"/>
    <property type="match status" value="2"/>
</dbReference>
<evidence type="ECO:0000256" key="1">
    <source>
        <dbReference type="PROSITE-ProRule" id="PRU00339"/>
    </source>
</evidence>